<feature type="transmembrane region" description="Helical" evidence="9">
    <location>
        <begin position="435"/>
        <end position="454"/>
    </location>
</feature>
<proteinExistence type="inferred from homology"/>
<reference evidence="12 13" key="1">
    <citation type="journal article" date="2007" name="Nature">
        <title>Evolution of genes and genomes on the Drosophila phylogeny.</title>
        <authorList>
            <consortium name="Drosophila 12 Genomes Consortium"/>
            <person name="Clark A.G."/>
            <person name="Eisen M.B."/>
            <person name="Smith D.R."/>
            <person name="Bergman C.M."/>
            <person name="Oliver B."/>
            <person name="Markow T.A."/>
            <person name="Kaufman T.C."/>
            <person name="Kellis M."/>
            <person name="Gelbart W."/>
            <person name="Iyer V.N."/>
            <person name="Pollard D.A."/>
            <person name="Sackton T.B."/>
            <person name="Larracuente A.M."/>
            <person name="Singh N.D."/>
            <person name="Abad J.P."/>
            <person name="Abt D.N."/>
            <person name="Adryan B."/>
            <person name="Aguade M."/>
            <person name="Akashi H."/>
            <person name="Anderson W.W."/>
            <person name="Aquadro C.F."/>
            <person name="Ardell D.H."/>
            <person name="Arguello R."/>
            <person name="Artieri C.G."/>
            <person name="Barbash D.A."/>
            <person name="Barker D."/>
            <person name="Barsanti P."/>
            <person name="Batterham P."/>
            <person name="Batzoglou S."/>
            <person name="Begun D."/>
            <person name="Bhutkar A."/>
            <person name="Blanco E."/>
            <person name="Bosak S.A."/>
            <person name="Bradley R.K."/>
            <person name="Brand A.D."/>
            <person name="Brent M.R."/>
            <person name="Brooks A.N."/>
            <person name="Brown R.H."/>
            <person name="Butlin R.K."/>
            <person name="Caggese C."/>
            <person name="Calvi B.R."/>
            <person name="Bernardo de Carvalho A."/>
            <person name="Caspi A."/>
            <person name="Castrezana S."/>
            <person name="Celniker S.E."/>
            <person name="Chang J.L."/>
            <person name="Chapple C."/>
            <person name="Chatterji S."/>
            <person name="Chinwalla A."/>
            <person name="Civetta A."/>
            <person name="Clifton S.W."/>
            <person name="Comeron J.M."/>
            <person name="Costello J.C."/>
            <person name="Coyne J.A."/>
            <person name="Daub J."/>
            <person name="David R.G."/>
            <person name="Delcher A.L."/>
            <person name="Delehaunty K."/>
            <person name="Do C.B."/>
            <person name="Ebling H."/>
            <person name="Edwards K."/>
            <person name="Eickbush T."/>
            <person name="Evans J.D."/>
            <person name="Filipski A."/>
            <person name="Findeiss S."/>
            <person name="Freyhult E."/>
            <person name="Fulton L."/>
            <person name="Fulton R."/>
            <person name="Garcia A.C."/>
            <person name="Gardiner A."/>
            <person name="Garfield D.A."/>
            <person name="Garvin B.E."/>
            <person name="Gibson G."/>
            <person name="Gilbert D."/>
            <person name="Gnerre S."/>
            <person name="Godfrey J."/>
            <person name="Good R."/>
            <person name="Gotea V."/>
            <person name="Gravely B."/>
            <person name="Greenberg A.J."/>
            <person name="Griffiths-Jones S."/>
            <person name="Gross S."/>
            <person name="Guigo R."/>
            <person name="Gustafson E.A."/>
            <person name="Haerty W."/>
            <person name="Hahn M.W."/>
            <person name="Halligan D.L."/>
            <person name="Halpern A.L."/>
            <person name="Halter G.M."/>
            <person name="Han M.V."/>
            <person name="Heger A."/>
            <person name="Hillier L."/>
            <person name="Hinrichs A.S."/>
            <person name="Holmes I."/>
            <person name="Hoskins R.A."/>
            <person name="Hubisz M.J."/>
            <person name="Hultmark D."/>
            <person name="Huntley M.A."/>
            <person name="Jaffe D.B."/>
            <person name="Jagadeeshan S."/>
            <person name="Jeck W.R."/>
            <person name="Johnson J."/>
            <person name="Jones C.D."/>
            <person name="Jordan W.C."/>
            <person name="Karpen G.H."/>
            <person name="Kataoka E."/>
            <person name="Keightley P.D."/>
            <person name="Kheradpour P."/>
            <person name="Kirkness E.F."/>
            <person name="Koerich L.B."/>
            <person name="Kristiansen K."/>
            <person name="Kudrna D."/>
            <person name="Kulathinal R.J."/>
            <person name="Kumar S."/>
            <person name="Kwok R."/>
            <person name="Lander E."/>
            <person name="Langley C.H."/>
            <person name="Lapoint R."/>
            <person name="Lazzaro B.P."/>
            <person name="Lee S.J."/>
            <person name="Levesque L."/>
            <person name="Li R."/>
            <person name="Lin C.F."/>
            <person name="Lin M.F."/>
            <person name="Lindblad-Toh K."/>
            <person name="Llopart A."/>
            <person name="Long M."/>
            <person name="Low L."/>
            <person name="Lozovsky E."/>
            <person name="Lu J."/>
            <person name="Luo M."/>
            <person name="Machado C.A."/>
            <person name="Makalowski W."/>
            <person name="Marzo M."/>
            <person name="Matsuda M."/>
            <person name="Matzkin L."/>
            <person name="McAllister B."/>
            <person name="McBride C.S."/>
            <person name="McKernan B."/>
            <person name="McKernan K."/>
            <person name="Mendez-Lago M."/>
            <person name="Minx P."/>
            <person name="Mollenhauer M.U."/>
            <person name="Montooth K."/>
            <person name="Mount S.M."/>
            <person name="Mu X."/>
            <person name="Myers E."/>
            <person name="Negre B."/>
            <person name="Newfeld S."/>
            <person name="Nielsen R."/>
            <person name="Noor M.A."/>
            <person name="O'Grady P."/>
            <person name="Pachter L."/>
            <person name="Papaceit M."/>
            <person name="Parisi M.J."/>
            <person name="Parisi M."/>
            <person name="Parts L."/>
            <person name="Pedersen J.S."/>
            <person name="Pesole G."/>
            <person name="Phillippy A.M."/>
            <person name="Ponting C.P."/>
            <person name="Pop M."/>
            <person name="Porcelli D."/>
            <person name="Powell J.R."/>
            <person name="Prohaska S."/>
            <person name="Pruitt K."/>
            <person name="Puig M."/>
            <person name="Quesneville H."/>
            <person name="Ram K.R."/>
            <person name="Rand D."/>
            <person name="Rasmussen M.D."/>
            <person name="Reed L.K."/>
            <person name="Reenan R."/>
            <person name="Reily A."/>
            <person name="Remington K.A."/>
            <person name="Rieger T.T."/>
            <person name="Ritchie M.G."/>
            <person name="Robin C."/>
            <person name="Rogers Y.H."/>
            <person name="Rohde C."/>
            <person name="Rozas J."/>
            <person name="Rubenfield M.J."/>
            <person name="Ruiz A."/>
            <person name="Russo S."/>
            <person name="Salzberg S.L."/>
            <person name="Sanchez-Gracia A."/>
            <person name="Saranga D.J."/>
            <person name="Sato H."/>
            <person name="Schaeffer S.W."/>
            <person name="Schatz M.C."/>
            <person name="Schlenke T."/>
            <person name="Schwartz R."/>
            <person name="Segarra C."/>
            <person name="Singh R.S."/>
            <person name="Sirot L."/>
            <person name="Sirota M."/>
            <person name="Sisneros N.B."/>
            <person name="Smith C.D."/>
            <person name="Smith T.F."/>
            <person name="Spieth J."/>
            <person name="Stage D.E."/>
            <person name="Stark A."/>
            <person name="Stephan W."/>
            <person name="Strausberg R.L."/>
            <person name="Strempel S."/>
            <person name="Sturgill D."/>
            <person name="Sutton G."/>
            <person name="Sutton G.G."/>
            <person name="Tao W."/>
            <person name="Teichmann S."/>
            <person name="Tobari Y.N."/>
            <person name="Tomimura Y."/>
            <person name="Tsolas J.M."/>
            <person name="Valente V.L."/>
            <person name="Venter E."/>
            <person name="Venter J.C."/>
            <person name="Vicario S."/>
            <person name="Vieira F.G."/>
            <person name="Vilella A.J."/>
            <person name="Villasante A."/>
            <person name="Walenz B."/>
            <person name="Wang J."/>
            <person name="Wasserman M."/>
            <person name="Watts T."/>
            <person name="Wilson D."/>
            <person name="Wilson R.K."/>
            <person name="Wing R.A."/>
            <person name="Wolfner M.F."/>
            <person name="Wong A."/>
            <person name="Wong G.K."/>
            <person name="Wu C.I."/>
            <person name="Wu G."/>
            <person name="Yamamoto D."/>
            <person name="Yang H.P."/>
            <person name="Yang S.P."/>
            <person name="Yorke J.A."/>
            <person name="Yoshida K."/>
            <person name="Zdobnov E."/>
            <person name="Zhang P."/>
            <person name="Zhang Y."/>
            <person name="Zimin A.V."/>
            <person name="Baldwin J."/>
            <person name="Abdouelleil A."/>
            <person name="Abdulkadir J."/>
            <person name="Abebe A."/>
            <person name="Abera B."/>
            <person name="Abreu J."/>
            <person name="Acer S.C."/>
            <person name="Aftuck L."/>
            <person name="Alexander A."/>
            <person name="An P."/>
            <person name="Anderson E."/>
            <person name="Anderson S."/>
            <person name="Arachi H."/>
            <person name="Azer M."/>
            <person name="Bachantsang P."/>
            <person name="Barry A."/>
            <person name="Bayul T."/>
            <person name="Berlin A."/>
            <person name="Bessette D."/>
            <person name="Bloom T."/>
            <person name="Blye J."/>
            <person name="Boguslavskiy L."/>
            <person name="Bonnet C."/>
            <person name="Boukhgalter B."/>
            <person name="Bourzgui I."/>
            <person name="Brown A."/>
            <person name="Cahill P."/>
            <person name="Channer S."/>
            <person name="Cheshatsang Y."/>
            <person name="Chuda L."/>
            <person name="Citroen M."/>
            <person name="Collymore A."/>
            <person name="Cooke P."/>
            <person name="Costello M."/>
            <person name="D'Aco K."/>
            <person name="Daza R."/>
            <person name="De Haan G."/>
            <person name="DeGray S."/>
            <person name="DeMaso C."/>
            <person name="Dhargay N."/>
            <person name="Dooley K."/>
            <person name="Dooley E."/>
            <person name="Doricent M."/>
            <person name="Dorje P."/>
            <person name="Dorjee K."/>
            <person name="Dupes A."/>
            <person name="Elong R."/>
            <person name="Falk J."/>
            <person name="Farina A."/>
            <person name="Faro S."/>
            <person name="Ferguson D."/>
            <person name="Fisher S."/>
            <person name="Foley C.D."/>
            <person name="Franke A."/>
            <person name="Friedrich D."/>
            <person name="Gadbois L."/>
            <person name="Gearin G."/>
            <person name="Gearin C.R."/>
            <person name="Giannoukos G."/>
            <person name="Goode T."/>
            <person name="Graham J."/>
            <person name="Grandbois E."/>
            <person name="Grewal S."/>
            <person name="Gyaltsen K."/>
            <person name="Hafez N."/>
            <person name="Hagos B."/>
            <person name="Hall J."/>
            <person name="Henson C."/>
            <person name="Hollinger A."/>
            <person name="Honan T."/>
            <person name="Huard M.D."/>
            <person name="Hughes L."/>
            <person name="Hurhula B."/>
            <person name="Husby M.E."/>
            <person name="Kamat A."/>
            <person name="Kanga B."/>
            <person name="Kashin S."/>
            <person name="Khazanovich D."/>
            <person name="Kisner P."/>
            <person name="Lance K."/>
            <person name="Lara M."/>
            <person name="Lee W."/>
            <person name="Lennon N."/>
            <person name="Letendre F."/>
            <person name="LeVine R."/>
            <person name="Lipovsky A."/>
            <person name="Liu X."/>
            <person name="Liu J."/>
            <person name="Liu S."/>
            <person name="Lokyitsang T."/>
            <person name="Lokyitsang Y."/>
            <person name="Lubonja R."/>
            <person name="Lui A."/>
            <person name="MacDonald P."/>
            <person name="Magnisalis V."/>
            <person name="Maru K."/>
            <person name="Matthews C."/>
            <person name="McCusker W."/>
            <person name="McDonough S."/>
            <person name="Mehta T."/>
            <person name="Meldrim J."/>
            <person name="Meneus L."/>
            <person name="Mihai O."/>
            <person name="Mihalev A."/>
            <person name="Mihova T."/>
            <person name="Mittelman R."/>
            <person name="Mlenga V."/>
            <person name="Montmayeur A."/>
            <person name="Mulrain L."/>
            <person name="Navidi A."/>
            <person name="Naylor J."/>
            <person name="Negash T."/>
            <person name="Nguyen T."/>
            <person name="Nguyen N."/>
            <person name="Nicol R."/>
            <person name="Norbu C."/>
            <person name="Norbu N."/>
            <person name="Novod N."/>
            <person name="O'Neill B."/>
            <person name="Osman S."/>
            <person name="Markiewicz E."/>
            <person name="Oyono O.L."/>
            <person name="Patti C."/>
            <person name="Phunkhang P."/>
            <person name="Pierre F."/>
            <person name="Priest M."/>
            <person name="Raghuraman S."/>
            <person name="Rege F."/>
            <person name="Reyes R."/>
            <person name="Rise C."/>
            <person name="Rogov P."/>
            <person name="Ross K."/>
            <person name="Ryan E."/>
            <person name="Settipalli S."/>
            <person name="Shea T."/>
            <person name="Sherpa N."/>
            <person name="Shi L."/>
            <person name="Shih D."/>
            <person name="Sparrow T."/>
            <person name="Spaulding J."/>
            <person name="Stalker J."/>
            <person name="Stange-Thomann N."/>
            <person name="Stavropoulos S."/>
            <person name="Stone C."/>
            <person name="Strader C."/>
            <person name="Tesfaye S."/>
            <person name="Thomson T."/>
            <person name="Thoulutsang Y."/>
            <person name="Thoulutsang D."/>
            <person name="Topham K."/>
            <person name="Topping I."/>
            <person name="Tsamla T."/>
            <person name="Vassiliev H."/>
            <person name="Vo A."/>
            <person name="Wangchuk T."/>
            <person name="Wangdi T."/>
            <person name="Weiand M."/>
            <person name="Wilkinson J."/>
            <person name="Wilson A."/>
            <person name="Yadav S."/>
            <person name="Young G."/>
            <person name="Yu Q."/>
            <person name="Zembek L."/>
            <person name="Zhong D."/>
            <person name="Zimmer A."/>
            <person name="Zwirko Z."/>
            <person name="Jaffe D.B."/>
            <person name="Alvarez P."/>
            <person name="Brockman W."/>
            <person name="Butler J."/>
            <person name="Chin C."/>
            <person name="Gnerre S."/>
            <person name="Grabherr M."/>
            <person name="Kleber M."/>
            <person name="Mauceli E."/>
            <person name="MacCallum I."/>
        </authorList>
    </citation>
    <scope>NUCLEOTIDE SEQUENCE [LARGE SCALE GENOMIC DNA]</scope>
    <source>
        <strain evidence="13">Tucson 14024-0371.13</strain>
    </source>
</reference>
<accession>B3M3Y7</accession>
<gene>
    <name evidence="12" type="primary">Dana\GF24559</name>
    <name evidence="12" type="synonym">dana_GLEANR_9273</name>
    <name evidence="12" type="ORF">GF24559</name>
</gene>
<dbReference type="HOGENOM" id="CLU_025826_0_0_1"/>
<dbReference type="PANTHER" id="PTHR42643">
    <property type="entry name" value="IONOTROPIC RECEPTOR 20A-RELATED"/>
    <property type="match status" value="1"/>
</dbReference>
<evidence type="ECO:0000256" key="3">
    <source>
        <dbReference type="ARBA" id="ARBA00022475"/>
    </source>
</evidence>
<feature type="transmembrane region" description="Helical" evidence="9">
    <location>
        <begin position="349"/>
        <end position="375"/>
    </location>
</feature>
<dbReference type="GeneID" id="6507191"/>
<dbReference type="STRING" id="7217.B3M3Y7"/>
<dbReference type="GO" id="GO:0015276">
    <property type="term" value="F:ligand-gated monoatomic ion channel activity"/>
    <property type="evidence" value="ECO:0007669"/>
    <property type="project" value="InterPro"/>
</dbReference>
<evidence type="ECO:0000256" key="9">
    <source>
        <dbReference type="SAM" id="Phobius"/>
    </source>
</evidence>
<evidence type="ECO:0000256" key="6">
    <source>
        <dbReference type="ARBA" id="ARBA00023136"/>
    </source>
</evidence>
<name>B3M3Y7_DROAN</name>
<dbReference type="InterPro" id="IPR001320">
    <property type="entry name" value="Iontro_rcpt_C"/>
</dbReference>
<feature type="transmembrane region" description="Helical" evidence="9">
    <location>
        <begin position="644"/>
        <end position="664"/>
    </location>
</feature>
<evidence type="ECO:0000256" key="5">
    <source>
        <dbReference type="ARBA" id="ARBA00022989"/>
    </source>
</evidence>
<evidence type="ECO:0000256" key="8">
    <source>
        <dbReference type="ARBA" id="ARBA00023180"/>
    </source>
</evidence>
<dbReference type="InterPro" id="IPR052192">
    <property type="entry name" value="Insect_Ionotropic_Sensory_Rcpt"/>
</dbReference>
<sequence>MRCLLIVLAGTCVSLTLASHLSPTLPLDGYEMHLKQLLQKILWAANVKRCFGVITDDLHYSIYDRIFFQSVGRQVVPFFVMRLNASEDLLKPPKQVELVLKAMKSSDCELYFITILNGWQAQRFLRYIYNTRSLNMQKKFIVLHDSRLFERDMIHIWSVFVGTIFLKYQMDNRFTISTIAFPGILSGVLVTKNLANWELGKRINGRVLFEEKTKDLQGAPIPVAISEHVPMVQWINTSSSYHGVEIEIIDSIGKSLNFQPIYYKPNKTEETNWDLEDINENDTQNGENETQIDSKLIEEVALHNARFAIGDLHFFQAYLPFVELSLPHNFECLTFLTPESSTDNSWQTFILPFSGAMWTGVLLSLFIVGTVFYAISYLNAILTKSGSTGFFRWFRRNREIPMDPNIFRRVSFRIAISRYRPVKGSHSFRDIFDDYSNCILLTYSMLLYVALPRMPRNWPLRVLTGWYWIYCILLVATYRASFTAILANPAARVTIDSLEDLLYSHIPPSAGASENKQFFLDASDEVAQKVGEKMEVITQNDDLTSRIAKGQCAYYDNEFYLRYLRVADESGGVGSALHIMRDCVVFMPVVLAMEKNSALKQRVDNSIQHLAEGGLIAKWLRDAIQRLPAEAPAQQEALMNLQKFWSSFVALAVGYVISILALLAERWHFQHFIMQHPMYEVYNPGLYYKFKRLYPEQ</sequence>
<evidence type="ECO:0000256" key="1">
    <source>
        <dbReference type="ARBA" id="ARBA00004651"/>
    </source>
</evidence>
<keyword evidence="13" id="KW-1185">Reference proteome</keyword>
<evidence type="ECO:0000259" key="11">
    <source>
        <dbReference type="Pfam" id="PF00060"/>
    </source>
</evidence>
<keyword evidence="3" id="KW-1003">Cell membrane</keyword>
<feature type="signal peptide" evidence="10">
    <location>
        <begin position="1"/>
        <end position="18"/>
    </location>
</feature>
<evidence type="ECO:0000313" key="13">
    <source>
        <dbReference type="Proteomes" id="UP000007801"/>
    </source>
</evidence>
<evidence type="ECO:0000313" key="12">
    <source>
        <dbReference type="EMBL" id="EDV39321.2"/>
    </source>
</evidence>
<keyword evidence="4 9" id="KW-0812">Transmembrane</keyword>
<comment type="similarity">
    <text evidence="2">Belongs to the glutamate-gated ion channel (TC 1.A.10.1) family.</text>
</comment>
<dbReference type="KEGG" id="dan:6507191"/>
<evidence type="ECO:0000256" key="7">
    <source>
        <dbReference type="ARBA" id="ARBA00023170"/>
    </source>
</evidence>
<evidence type="ECO:0000256" key="4">
    <source>
        <dbReference type="ARBA" id="ARBA00022692"/>
    </source>
</evidence>
<evidence type="ECO:0000256" key="10">
    <source>
        <dbReference type="SAM" id="SignalP"/>
    </source>
</evidence>
<dbReference type="AlphaFoldDB" id="B3M3Y7"/>
<dbReference type="CTD" id="39269"/>
<feature type="chain" id="PRO_5006454489" description="Ionotropic glutamate receptor C-terminal domain-containing protein" evidence="10">
    <location>
        <begin position="19"/>
        <end position="697"/>
    </location>
</feature>
<comment type="subcellular location">
    <subcellularLocation>
        <location evidence="1">Cell membrane</location>
        <topology evidence="1">Multi-pass membrane protein</topology>
    </subcellularLocation>
</comment>
<dbReference type="Proteomes" id="UP000007801">
    <property type="component" value="Unassembled WGS sequence"/>
</dbReference>
<feature type="transmembrane region" description="Helical" evidence="9">
    <location>
        <begin position="466"/>
        <end position="487"/>
    </location>
</feature>
<dbReference type="GO" id="GO:0050907">
    <property type="term" value="P:detection of chemical stimulus involved in sensory perception"/>
    <property type="evidence" value="ECO:0007669"/>
    <property type="project" value="UniProtKB-ARBA"/>
</dbReference>
<keyword evidence="7" id="KW-0675">Receptor</keyword>
<dbReference type="Gene3D" id="1.10.287.70">
    <property type="match status" value="1"/>
</dbReference>
<feature type="domain" description="Ionotropic glutamate receptor C-terminal" evidence="11">
    <location>
        <begin position="356"/>
        <end position="654"/>
    </location>
</feature>
<dbReference type="EMBL" id="CH902618">
    <property type="protein sequence ID" value="EDV39321.2"/>
    <property type="molecule type" value="Genomic_DNA"/>
</dbReference>
<keyword evidence="6 9" id="KW-0472">Membrane</keyword>
<dbReference type="Gene3D" id="3.40.190.10">
    <property type="entry name" value="Periplasmic binding protein-like II"/>
    <property type="match status" value="1"/>
</dbReference>
<keyword evidence="10" id="KW-0732">Signal</keyword>
<dbReference type="InParanoid" id="B3M3Y7"/>
<protein>
    <recommendedName>
        <fullName evidence="11">Ionotropic glutamate receptor C-terminal domain-containing protein</fullName>
    </recommendedName>
</protein>
<dbReference type="FunCoup" id="B3M3Y7">
    <property type="interactions" value="8"/>
</dbReference>
<dbReference type="PANTHER" id="PTHR42643:SF35">
    <property type="entry name" value="IONOTROPIC RECEPTOR 68A, ISOFORM A"/>
    <property type="match status" value="1"/>
</dbReference>
<dbReference type="OrthoDB" id="5984008at2759"/>
<dbReference type="Pfam" id="PF00060">
    <property type="entry name" value="Lig_chan"/>
    <property type="match status" value="1"/>
</dbReference>
<dbReference type="GO" id="GO:0005886">
    <property type="term" value="C:plasma membrane"/>
    <property type="evidence" value="ECO:0007669"/>
    <property type="project" value="UniProtKB-SubCell"/>
</dbReference>
<organism evidence="12 13">
    <name type="scientific">Drosophila ananassae</name>
    <name type="common">Fruit fly</name>
    <dbReference type="NCBI Taxonomy" id="7217"/>
    <lineage>
        <taxon>Eukaryota</taxon>
        <taxon>Metazoa</taxon>
        <taxon>Ecdysozoa</taxon>
        <taxon>Arthropoda</taxon>
        <taxon>Hexapoda</taxon>
        <taxon>Insecta</taxon>
        <taxon>Pterygota</taxon>
        <taxon>Neoptera</taxon>
        <taxon>Endopterygota</taxon>
        <taxon>Diptera</taxon>
        <taxon>Brachycera</taxon>
        <taxon>Muscomorpha</taxon>
        <taxon>Ephydroidea</taxon>
        <taxon>Drosophilidae</taxon>
        <taxon>Drosophila</taxon>
        <taxon>Sophophora</taxon>
    </lineage>
</organism>
<dbReference type="SUPFAM" id="SSF53850">
    <property type="entry name" value="Periplasmic binding protein-like II"/>
    <property type="match status" value="1"/>
</dbReference>
<evidence type="ECO:0000256" key="2">
    <source>
        <dbReference type="ARBA" id="ARBA00008685"/>
    </source>
</evidence>
<keyword evidence="5 9" id="KW-1133">Transmembrane helix</keyword>
<keyword evidence="8" id="KW-0325">Glycoprotein</keyword>
<dbReference type="eggNOG" id="KOG1052">
    <property type="taxonomic scope" value="Eukaryota"/>
</dbReference>